<dbReference type="InterPro" id="IPR011711">
    <property type="entry name" value="GntR_C"/>
</dbReference>
<organism evidence="5 6">
    <name type="scientific">Benzoatithermus flavus</name>
    <dbReference type="NCBI Taxonomy" id="3108223"/>
    <lineage>
        <taxon>Bacteria</taxon>
        <taxon>Pseudomonadati</taxon>
        <taxon>Pseudomonadota</taxon>
        <taxon>Alphaproteobacteria</taxon>
        <taxon>Geminicoccales</taxon>
        <taxon>Geminicoccaceae</taxon>
        <taxon>Benzoatithermus</taxon>
    </lineage>
</organism>
<dbReference type="SMART" id="SM00895">
    <property type="entry name" value="FCD"/>
    <property type="match status" value="1"/>
</dbReference>
<dbReference type="CDD" id="cd07377">
    <property type="entry name" value="WHTH_GntR"/>
    <property type="match status" value="1"/>
</dbReference>
<dbReference type="PANTHER" id="PTHR43537">
    <property type="entry name" value="TRANSCRIPTIONAL REGULATOR, GNTR FAMILY"/>
    <property type="match status" value="1"/>
</dbReference>
<dbReference type="NCBIfam" id="NF003011">
    <property type="entry name" value="PRK03837.1"/>
    <property type="match status" value="1"/>
</dbReference>
<accession>A0ABU8XYX2</accession>
<dbReference type="PRINTS" id="PR00035">
    <property type="entry name" value="HTHGNTR"/>
</dbReference>
<dbReference type="InterPro" id="IPR000524">
    <property type="entry name" value="Tscrpt_reg_HTH_GntR"/>
</dbReference>
<feature type="domain" description="HTH gntR-type" evidence="4">
    <location>
        <begin position="9"/>
        <end position="78"/>
    </location>
</feature>
<evidence type="ECO:0000256" key="1">
    <source>
        <dbReference type="ARBA" id="ARBA00023015"/>
    </source>
</evidence>
<proteinExistence type="predicted"/>
<evidence type="ECO:0000313" key="6">
    <source>
        <dbReference type="Proteomes" id="UP001375743"/>
    </source>
</evidence>
<evidence type="ECO:0000313" key="5">
    <source>
        <dbReference type="EMBL" id="MEK0085142.1"/>
    </source>
</evidence>
<dbReference type="Pfam" id="PF07729">
    <property type="entry name" value="FCD"/>
    <property type="match status" value="1"/>
</dbReference>
<dbReference type="Pfam" id="PF00392">
    <property type="entry name" value="GntR"/>
    <property type="match status" value="1"/>
</dbReference>
<keyword evidence="2" id="KW-0238">DNA-binding</keyword>
<name>A0ABU8XYX2_9PROT</name>
<dbReference type="InterPro" id="IPR036388">
    <property type="entry name" value="WH-like_DNA-bd_sf"/>
</dbReference>
<dbReference type="SUPFAM" id="SSF48008">
    <property type="entry name" value="GntR ligand-binding domain-like"/>
    <property type="match status" value="1"/>
</dbReference>
<keyword evidence="3" id="KW-0804">Transcription</keyword>
<dbReference type="Gene3D" id="1.20.120.530">
    <property type="entry name" value="GntR ligand-binding domain-like"/>
    <property type="match status" value="1"/>
</dbReference>
<gene>
    <name evidence="5" type="ORF">U1T56_18470</name>
</gene>
<keyword evidence="1" id="KW-0805">Transcription regulation</keyword>
<evidence type="ECO:0000259" key="4">
    <source>
        <dbReference type="PROSITE" id="PS50949"/>
    </source>
</evidence>
<dbReference type="PANTHER" id="PTHR43537:SF53">
    <property type="entry name" value="HTH-TYPE TRANSCRIPTIONAL REPRESSOR NANR"/>
    <property type="match status" value="1"/>
</dbReference>
<dbReference type="InterPro" id="IPR036390">
    <property type="entry name" value="WH_DNA-bd_sf"/>
</dbReference>
<dbReference type="Gene3D" id="1.10.10.10">
    <property type="entry name" value="Winged helix-like DNA-binding domain superfamily/Winged helix DNA-binding domain"/>
    <property type="match status" value="1"/>
</dbReference>
<dbReference type="PROSITE" id="PS50949">
    <property type="entry name" value="HTH_GNTR"/>
    <property type="match status" value="1"/>
</dbReference>
<dbReference type="InterPro" id="IPR008920">
    <property type="entry name" value="TF_FadR/GntR_C"/>
</dbReference>
<keyword evidence="6" id="KW-1185">Reference proteome</keyword>
<comment type="caution">
    <text evidence="5">The sequence shown here is derived from an EMBL/GenBank/DDBJ whole genome shotgun (WGS) entry which is preliminary data.</text>
</comment>
<dbReference type="RefSeq" id="WP_418160989.1">
    <property type="nucleotide sequence ID" value="NZ_JBBLZC010000022.1"/>
</dbReference>
<reference evidence="5 6" key="1">
    <citation type="submission" date="2024-01" db="EMBL/GenBank/DDBJ databases">
        <title>Multi-omics insights into the function and evolution of sodium benzoate biodegradation pathways in Benzoatithermus flavus gen. nov., sp. nov. from hot spring.</title>
        <authorList>
            <person name="Hu C.-J."/>
            <person name="Li W.-J."/>
        </authorList>
    </citation>
    <scope>NUCLEOTIDE SEQUENCE [LARGE SCALE GENOMIC DNA]</scope>
    <source>
        <strain evidence="5 6">SYSU G07066</strain>
    </source>
</reference>
<evidence type="ECO:0000256" key="2">
    <source>
        <dbReference type="ARBA" id="ARBA00023125"/>
    </source>
</evidence>
<dbReference type="Proteomes" id="UP001375743">
    <property type="component" value="Unassembled WGS sequence"/>
</dbReference>
<dbReference type="SUPFAM" id="SSF46785">
    <property type="entry name" value="Winged helix' DNA-binding domain"/>
    <property type="match status" value="1"/>
</dbReference>
<evidence type="ECO:0000256" key="3">
    <source>
        <dbReference type="ARBA" id="ARBA00023163"/>
    </source>
</evidence>
<protein>
    <submittedName>
        <fullName evidence="5">Transcriptional regulator NanR</fullName>
    </submittedName>
</protein>
<dbReference type="EMBL" id="JBBLZC010000022">
    <property type="protein sequence ID" value="MEK0085142.1"/>
    <property type="molecule type" value="Genomic_DNA"/>
</dbReference>
<dbReference type="SMART" id="SM00345">
    <property type="entry name" value="HTH_GNTR"/>
    <property type="match status" value="1"/>
</dbReference>
<sequence length="248" mass="28135">MDNEPIRRRKLSHEVLDRLLARITRGEFAPGEHLPSERDLMNQYQVGRPAVREAMQALERMGFITITHGERARIVAPTARTIIDQVAHAARHLLATSPTTLQQLKEARLFFETGIVRMAAARATDADIARLKERLDEHRAAAATQSLGRSDYWDEFLQKDMAFHREIAVITGNSIYVALSQAIFEWLAEFHVGLVRLKGAEALTIQEHTAIFERIAARDVEGAAEAMTRHLSRANELYRQFERTAETV</sequence>